<organism evidence="3 4">
    <name type="scientific">Hanstruepera neustonica</name>
    <dbReference type="NCBI Taxonomy" id="1445657"/>
    <lineage>
        <taxon>Bacteria</taxon>
        <taxon>Pseudomonadati</taxon>
        <taxon>Bacteroidota</taxon>
        <taxon>Flavobacteriia</taxon>
        <taxon>Flavobacteriales</taxon>
        <taxon>Flavobacteriaceae</taxon>
        <taxon>Hanstruepera</taxon>
    </lineage>
</organism>
<dbReference type="InterPro" id="IPR029033">
    <property type="entry name" value="His_PPase_superfam"/>
</dbReference>
<dbReference type="CDD" id="cd07067">
    <property type="entry name" value="HP_PGM_like"/>
    <property type="match status" value="1"/>
</dbReference>
<name>A0A2K1DXB1_9FLAO</name>
<proteinExistence type="predicted"/>
<keyword evidence="2" id="KW-0732">Signal</keyword>
<reference evidence="3 4" key="1">
    <citation type="submission" date="2018-01" db="EMBL/GenBank/DDBJ databases">
        <title>The draft genome of Hanstruepera neustonica JCM19743.</title>
        <authorList>
            <person name="He R.-H."/>
            <person name="Du Z.-J."/>
        </authorList>
    </citation>
    <scope>NUCLEOTIDE SEQUENCE [LARGE SCALE GENOMIC DNA]</scope>
    <source>
        <strain evidence="3 4">JCM19743</strain>
    </source>
</reference>
<dbReference type="Pfam" id="PF00300">
    <property type="entry name" value="His_Phos_1"/>
    <property type="match status" value="1"/>
</dbReference>
<dbReference type="SUPFAM" id="SSF53254">
    <property type="entry name" value="Phosphoglycerate mutase-like"/>
    <property type="match status" value="1"/>
</dbReference>
<dbReference type="Proteomes" id="UP000236641">
    <property type="component" value="Unassembled WGS sequence"/>
</dbReference>
<accession>A0A2K1DXB1</accession>
<evidence type="ECO:0000256" key="1">
    <source>
        <dbReference type="PIRSR" id="PIRSR613078-2"/>
    </source>
</evidence>
<feature type="signal peptide" evidence="2">
    <location>
        <begin position="1"/>
        <end position="19"/>
    </location>
</feature>
<gene>
    <name evidence="3" type="ORF">C1T31_10995</name>
</gene>
<sequence length="171" mass="19643">MKYLFSFVILLALTFKSQAQNTLSEGITTFYLIRHAEKDRSDSSNKNPHLTEKGHERAQHWSNILKHVKFDAIYSTDFHRTRETAMPIANSNQLEIMIYNPRQLDIQALKNVNKGKNVLIVGHSNTTPSLVNKLLDTHKYDDIDDDNNGQLFIVTMSESHTADVLLEINFQ</sequence>
<protein>
    <submittedName>
        <fullName evidence="3">Phosphoglycerate mutase</fullName>
    </submittedName>
</protein>
<evidence type="ECO:0000313" key="4">
    <source>
        <dbReference type="Proteomes" id="UP000236641"/>
    </source>
</evidence>
<feature type="chain" id="PRO_5014400792" evidence="2">
    <location>
        <begin position="20"/>
        <end position="171"/>
    </location>
</feature>
<dbReference type="AlphaFoldDB" id="A0A2K1DXB1"/>
<dbReference type="RefSeq" id="WP_103052544.1">
    <property type="nucleotide sequence ID" value="NZ_POWF01000007.1"/>
</dbReference>
<dbReference type="Gene3D" id="3.40.50.1240">
    <property type="entry name" value="Phosphoglycerate mutase-like"/>
    <property type="match status" value="1"/>
</dbReference>
<comment type="caution">
    <text evidence="3">The sequence shown here is derived from an EMBL/GenBank/DDBJ whole genome shotgun (WGS) entry which is preliminary data.</text>
</comment>
<dbReference type="InterPro" id="IPR013078">
    <property type="entry name" value="His_Pase_superF_clade-1"/>
</dbReference>
<keyword evidence="4" id="KW-1185">Reference proteome</keyword>
<dbReference type="EMBL" id="POWF01000007">
    <property type="protein sequence ID" value="PNQ72665.1"/>
    <property type="molecule type" value="Genomic_DNA"/>
</dbReference>
<evidence type="ECO:0000313" key="3">
    <source>
        <dbReference type="EMBL" id="PNQ72665.1"/>
    </source>
</evidence>
<feature type="binding site" evidence="1">
    <location>
        <position position="80"/>
    </location>
    <ligand>
        <name>substrate</name>
    </ligand>
</feature>
<dbReference type="OrthoDB" id="3296006at2"/>
<evidence type="ECO:0000256" key="2">
    <source>
        <dbReference type="SAM" id="SignalP"/>
    </source>
</evidence>